<dbReference type="Pfam" id="PF00445">
    <property type="entry name" value="Ribonuclease_T2"/>
    <property type="match status" value="1"/>
</dbReference>
<dbReference type="PROSITE" id="PS00530">
    <property type="entry name" value="RNASE_T2_1"/>
    <property type="match status" value="1"/>
</dbReference>
<evidence type="ECO:0000313" key="5">
    <source>
        <dbReference type="Proteomes" id="UP000811609"/>
    </source>
</evidence>
<dbReference type="EMBL" id="CM031824">
    <property type="protein sequence ID" value="KAG6625096.1"/>
    <property type="molecule type" value="Genomic_DNA"/>
</dbReference>
<dbReference type="GO" id="GO:0005576">
    <property type="term" value="C:extracellular region"/>
    <property type="evidence" value="ECO:0007669"/>
    <property type="project" value="TreeGrafter"/>
</dbReference>
<dbReference type="GO" id="GO:0006401">
    <property type="term" value="P:RNA catabolic process"/>
    <property type="evidence" value="ECO:0007669"/>
    <property type="project" value="TreeGrafter"/>
</dbReference>
<dbReference type="Proteomes" id="UP000811609">
    <property type="component" value="Chromosome 16"/>
</dbReference>
<dbReference type="InterPro" id="IPR018188">
    <property type="entry name" value="RNase_T2_His_AS_1"/>
</dbReference>
<comment type="caution">
    <text evidence="4">The sequence shown here is derived from an EMBL/GenBank/DDBJ whole genome shotgun (WGS) entry which is preliminary data.</text>
</comment>
<proteinExistence type="predicted"/>
<keyword evidence="1" id="KW-0540">Nuclease</keyword>
<dbReference type="PANTHER" id="PTHR11240">
    <property type="entry name" value="RIBONUCLEASE T2"/>
    <property type="match status" value="1"/>
</dbReference>
<evidence type="ECO:0000256" key="2">
    <source>
        <dbReference type="ARBA" id="ARBA00023239"/>
    </source>
</evidence>
<dbReference type="GO" id="GO:0003723">
    <property type="term" value="F:RNA binding"/>
    <property type="evidence" value="ECO:0007669"/>
    <property type="project" value="InterPro"/>
</dbReference>
<accession>A0A8T1N2B3</accession>
<sequence length="153" mass="16836">MAASLCAQPLVLLSLHVVAAAAMIAAVMGSNSMPVNMNEQREFDYFALALQWPGTVCRRTRHCCSSNACCRRSNAPTKFTIHGLWPDFNDGTWPACCTRSSFDEKKISTLRDGLDSYWPSLSCGSSSTCYGGKGLFWAHEVEAWNLLLSCNSR</sequence>
<organism evidence="4 5">
    <name type="scientific">Carya illinoinensis</name>
    <name type="common">Pecan</name>
    <dbReference type="NCBI Taxonomy" id="32201"/>
    <lineage>
        <taxon>Eukaryota</taxon>
        <taxon>Viridiplantae</taxon>
        <taxon>Streptophyta</taxon>
        <taxon>Embryophyta</taxon>
        <taxon>Tracheophyta</taxon>
        <taxon>Spermatophyta</taxon>
        <taxon>Magnoliopsida</taxon>
        <taxon>eudicotyledons</taxon>
        <taxon>Gunneridae</taxon>
        <taxon>Pentapetalae</taxon>
        <taxon>rosids</taxon>
        <taxon>fabids</taxon>
        <taxon>Fagales</taxon>
        <taxon>Juglandaceae</taxon>
        <taxon>Carya</taxon>
    </lineage>
</organism>
<evidence type="ECO:0000256" key="3">
    <source>
        <dbReference type="SAM" id="SignalP"/>
    </source>
</evidence>
<dbReference type="AlphaFoldDB" id="A0A8T1N2B3"/>
<keyword evidence="1" id="KW-0378">Hydrolase</keyword>
<feature type="signal peptide" evidence="3">
    <location>
        <begin position="1"/>
        <end position="21"/>
    </location>
</feature>
<keyword evidence="3" id="KW-0732">Signal</keyword>
<protein>
    <submittedName>
        <fullName evidence="4">Uncharacterized protein</fullName>
    </submittedName>
</protein>
<dbReference type="PANTHER" id="PTHR11240:SF22">
    <property type="entry name" value="RIBONUCLEASE T2"/>
    <property type="match status" value="1"/>
</dbReference>
<evidence type="ECO:0000313" key="4">
    <source>
        <dbReference type="EMBL" id="KAG6625096.1"/>
    </source>
</evidence>
<evidence type="ECO:0000256" key="1">
    <source>
        <dbReference type="ARBA" id="ARBA00022722"/>
    </source>
</evidence>
<dbReference type="InterPro" id="IPR001568">
    <property type="entry name" value="RNase_T2-like"/>
</dbReference>
<dbReference type="GO" id="GO:0033897">
    <property type="term" value="F:ribonuclease T2 activity"/>
    <property type="evidence" value="ECO:0007669"/>
    <property type="project" value="InterPro"/>
</dbReference>
<feature type="chain" id="PRO_5044867899" evidence="3">
    <location>
        <begin position="22"/>
        <end position="153"/>
    </location>
</feature>
<gene>
    <name evidence="4" type="ORF">CIPAW_16G072600</name>
</gene>
<keyword evidence="5" id="KW-1185">Reference proteome</keyword>
<name>A0A8T1N2B3_CARIL</name>
<reference evidence="4" key="1">
    <citation type="submission" date="2020-12" db="EMBL/GenBank/DDBJ databases">
        <title>WGS assembly of Carya illinoinensis cv. Pawnee.</title>
        <authorList>
            <person name="Platts A."/>
            <person name="Shu S."/>
            <person name="Wright S."/>
            <person name="Barry K."/>
            <person name="Edger P."/>
            <person name="Pires J.C."/>
            <person name="Schmutz J."/>
        </authorList>
    </citation>
    <scope>NUCLEOTIDE SEQUENCE</scope>
    <source>
        <tissue evidence="4">Leaf</tissue>
    </source>
</reference>
<keyword evidence="2" id="KW-0456">Lyase</keyword>